<evidence type="ECO:0000256" key="2">
    <source>
        <dbReference type="ARBA" id="ARBA00022475"/>
    </source>
</evidence>
<reference evidence="8 9" key="1">
    <citation type="submission" date="2021-07" db="EMBL/GenBank/DDBJ databases">
        <title>Actinomadura sp. PM05-2 isolated from lichen.</title>
        <authorList>
            <person name="Somphong A."/>
            <person name="Phongsopitanun W."/>
            <person name="Tanasupawat S."/>
            <person name="Peongsungnone V."/>
        </authorList>
    </citation>
    <scope>NUCLEOTIDE SEQUENCE [LARGE SCALE GENOMIC DNA]</scope>
    <source>
        <strain evidence="8 9">PM05-2</strain>
    </source>
</reference>
<feature type="transmembrane region" description="Helical" evidence="6">
    <location>
        <begin position="267"/>
        <end position="286"/>
    </location>
</feature>
<feature type="transmembrane region" description="Helical" evidence="6">
    <location>
        <begin position="292"/>
        <end position="314"/>
    </location>
</feature>
<evidence type="ECO:0000256" key="5">
    <source>
        <dbReference type="ARBA" id="ARBA00023136"/>
    </source>
</evidence>
<sequence>MTGRLLALAAGTFALGVDAFVTAGLVGPIARDLDVTPAAAGQLVTVFALCFAVLSPVLAALTGRFARRPVLLAALAVFTAGNVVTALAPAYAAVLASRAIAAAGAALYAPSAVATGAALAAPERRGRAMATVVAGLTVATALGVPAGSWLGGAAGWRAVLWLVAGLGAAAFAGVALLVPDVRLPAGGGLRERFAPLADRRVAASFALVVLLFGGFYVLYTYLGPLLAPATGGSQGRLAVALWLFGTVSIAANLAGGRLADSREPQRTRLLALAGFVAVVALAPLARHGYPAALMWTAAFGVPGWLMYASHLRLLTALVPDATPLLVGLNSSAQYFGMGLGGAAGGLVLDGPGPAALGWTAAVLALGALLLARPATRTG</sequence>
<evidence type="ECO:0000313" key="8">
    <source>
        <dbReference type="EMBL" id="MBW8482149.1"/>
    </source>
</evidence>
<name>A0ABS7FP50_9ACTN</name>
<protein>
    <submittedName>
        <fullName evidence="8">MFS transporter</fullName>
    </submittedName>
</protein>
<feature type="transmembrane region" description="Helical" evidence="6">
    <location>
        <begin position="354"/>
        <end position="371"/>
    </location>
</feature>
<evidence type="ECO:0000256" key="3">
    <source>
        <dbReference type="ARBA" id="ARBA00022692"/>
    </source>
</evidence>
<keyword evidence="5 6" id="KW-0472">Membrane</keyword>
<feature type="transmembrane region" description="Helical" evidence="6">
    <location>
        <begin position="158"/>
        <end position="179"/>
    </location>
</feature>
<evidence type="ECO:0000256" key="4">
    <source>
        <dbReference type="ARBA" id="ARBA00022989"/>
    </source>
</evidence>
<evidence type="ECO:0000259" key="7">
    <source>
        <dbReference type="PROSITE" id="PS50850"/>
    </source>
</evidence>
<feature type="domain" description="Major facilitator superfamily (MFS) profile" evidence="7">
    <location>
        <begin position="4"/>
        <end position="378"/>
    </location>
</feature>
<evidence type="ECO:0000313" key="9">
    <source>
        <dbReference type="Proteomes" id="UP000774570"/>
    </source>
</evidence>
<dbReference type="EMBL" id="JAIBOA010000003">
    <property type="protein sequence ID" value="MBW8482149.1"/>
    <property type="molecule type" value="Genomic_DNA"/>
</dbReference>
<feature type="transmembrane region" description="Helical" evidence="6">
    <location>
        <begin position="326"/>
        <end position="348"/>
    </location>
</feature>
<dbReference type="InterPro" id="IPR036259">
    <property type="entry name" value="MFS_trans_sf"/>
</dbReference>
<keyword evidence="2" id="KW-1003">Cell membrane</keyword>
<proteinExistence type="predicted"/>
<evidence type="ECO:0000256" key="1">
    <source>
        <dbReference type="ARBA" id="ARBA00004651"/>
    </source>
</evidence>
<dbReference type="RefSeq" id="WP_220164437.1">
    <property type="nucleotide sequence ID" value="NZ_JAIBOA010000003.1"/>
</dbReference>
<dbReference type="Pfam" id="PF07690">
    <property type="entry name" value="MFS_1"/>
    <property type="match status" value="1"/>
</dbReference>
<dbReference type="PANTHER" id="PTHR43124:SF10">
    <property type="entry name" value="PURINE EFFLUX PUMP PBUE"/>
    <property type="match status" value="1"/>
</dbReference>
<dbReference type="Proteomes" id="UP000774570">
    <property type="component" value="Unassembled WGS sequence"/>
</dbReference>
<dbReference type="InterPro" id="IPR050189">
    <property type="entry name" value="MFS_Efflux_Transporters"/>
</dbReference>
<organism evidence="8 9">
    <name type="scientific">Actinomadura parmotrematis</name>
    <dbReference type="NCBI Taxonomy" id="2864039"/>
    <lineage>
        <taxon>Bacteria</taxon>
        <taxon>Bacillati</taxon>
        <taxon>Actinomycetota</taxon>
        <taxon>Actinomycetes</taxon>
        <taxon>Streptosporangiales</taxon>
        <taxon>Thermomonosporaceae</taxon>
        <taxon>Actinomadura</taxon>
    </lineage>
</organism>
<dbReference type="SUPFAM" id="SSF103473">
    <property type="entry name" value="MFS general substrate transporter"/>
    <property type="match status" value="1"/>
</dbReference>
<accession>A0ABS7FP50</accession>
<keyword evidence="9" id="KW-1185">Reference proteome</keyword>
<dbReference type="PROSITE" id="PS50850">
    <property type="entry name" value="MFS"/>
    <property type="match status" value="1"/>
</dbReference>
<feature type="transmembrane region" description="Helical" evidence="6">
    <location>
        <begin position="200"/>
        <end position="222"/>
    </location>
</feature>
<feature type="transmembrane region" description="Helical" evidence="6">
    <location>
        <begin position="100"/>
        <end position="121"/>
    </location>
</feature>
<dbReference type="CDD" id="cd17324">
    <property type="entry name" value="MFS_NepI_like"/>
    <property type="match status" value="1"/>
</dbReference>
<keyword evidence="3 6" id="KW-0812">Transmembrane</keyword>
<comment type="subcellular location">
    <subcellularLocation>
        <location evidence="1">Cell membrane</location>
        <topology evidence="1">Multi-pass membrane protein</topology>
    </subcellularLocation>
</comment>
<dbReference type="InterPro" id="IPR011701">
    <property type="entry name" value="MFS"/>
</dbReference>
<gene>
    <name evidence="8" type="ORF">K1Y72_07210</name>
</gene>
<feature type="transmembrane region" description="Helical" evidence="6">
    <location>
        <begin position="234"/>
        <end position="255"/>
    </location>
</feature>
<feature type="transmembrane region" description="Helical" evidence="6">
    <location>
        <begin position="70"/>
        <end position="94"/>
    </location>
</feature>
<comment type="caution">
    <text evidence="8">The sequence shown here is derived from an EMBL/GenBank/DDBJ whole genome shotgun (WGS) entry which is preliminary data.</text>
</comment>
<dbReference type="Gene3D" id="1.20.1250.20">
    <property type="entry name" value="MFS general substrate transporter like domains"/>
    <property type="match status" value="1"/>
</dbReference>
<dbReference type="InterPro" id="IPR020846">
    <property type="entry name" value="MFS_dom"/>
</dbReference>
<feature type="transmembrane region" description="Helical" evidence="6">
    <location>
        <begin position="43"/>
        <end position="63"/>
    </location>
</feature>
<dbReference type="PANTHER" id="PTHR43124">
    <property type="entry name" value="PURINE EFFLUX PUMP PBUE"/>
    <property type="match status" value="1"/>
</dbReference>
<evidence type="ECO:0000256" key="6">
    <source>
        <dbReference type="SAM" id="Phobius"/>
    </source>
</evidence>
<keyword evidence="4 6" id="KW-1133">Transmembrane helix</keyword>
<feature type="transmembrane region" description="Helical" evidence="6">
    <location>
        <begin position="128"/>
        <end position="152"/>
    </location>
</feature>